<dbReference type="InterPro" id="IPR050221">
    <property type="entry name" value="26S_Proteasome_ATPase"/>
</dbReference>
<dbReference type="SMART" id="SM00382">
    <property type="entry name" value="AAA"/>
    <property type="match status" value="2"/>
</dbReference>
<dbReference type="EMBL" id="JBIGIB010000005">
    <property type="protein sequence ID" value="MFG6468405.1"/>
    <property type="molecule type" value="Genomic_DNA"/>
</dbReference>
<dbReference type="Proteomes" id="UP001606303">
    <property type="component" value="Unassembled WGS sequence"/>
</dbReference>
<accession>A0ABW7H3A8</accession>
<dbReference type="RefSeq" id="WP_394386561.1">
    <property type="nucleotide sequence ID" value="NZ_JBIGIB010000005.1"/>
</dbReference>
<dbReference type="CDD" id="cd19481">
    <property type="entry name" value="RecA-like_protease"/>
    <property type="match status" value="1"/>
</dbReference>
<keyword evidence="6" id="KW-1185">Reference proteome</keyword>
<evidence type="ECO:0000256" key="1">
    <source>
        <dbReference type="ARBA" id="ARBA00006914"/>
    </source>
</evidence>
<name>A0ABW7H3A8_9BURK</name>
<comment type="similarity">
    <text evidence="1">Belongs to the AAA ATPase family.</text>
</comment>
<evidence type="ECO:0000313" key="6">
    <source>
        <dbReference type="Proteomes" id="UP001606303"/>
    </source>
</evidence>
<keyword evidence="3" id="KW-0067">ATP-binding</keyword>
<proteinExistence type="inferred from homology"/>
<sequence length="702" mass="76639">MKVRYSRATLLSSPGTGLETMSALSRLWALRLLVPLGAHRQLLFADGFQNDLLGRALGVEADDGEALEVRGLPERLAELRRLHRTAERKRNTCKLPPQLQSNLERLTTALPLSPLEQHLLAFAVVLASDTLLEAVASGLGYISTSAAYQALAVLLDSDLGSVRSALSANGALASSGLIKFDRSGQGELSSKLMLLSGELADQLLHVDAEPMDLLRETVLIAAPGELRREDFDHVASMLDVLVPYLDQALGHGHTGVNVLLHGVPGTGKTQLARVLAEQLGARLFEVTSEDGDGDPITGDRRLQAYRAAQCFMARQRAMVLFDEAEDVFTPAEGMFGRRRPASSKAWMNRMLEENTVPAIWITNDVSSMDAAVVRRFDVVLEMPVPPRQQRERILSHACGDIALARDLRALGALDRLAPAVAVRAAKVVRAVNDKLVSTSQHKALQGLIHETLRAQGHEVPWVKPSARPNIAFDTAFVNADLDLSRLVDGLQRSRMGRMCLYGPPGTGKSAFARWAAERLDIPLIALGCSDLLSPWVGQSERNIALAFRKAQSEGGLLLIDEVDALLRDRSRAGHTWEHSLAAELLTQLEAFDGLSIMTTNLLDSLDPAALRRFDIKIKFDYLKPAQSTALLEHCCAALGLDAPQQWLANKVARVGMLAPGDFAAVLRRHAIQPFERPEDLVFALEGDKSLREANRPSVAWLN</sequence>
<feature type="domain" description="AAA+ ATPase" evidence="4">
    <location>
        <begin position="254"/>
        <end position="386"/>
    </location>
</feature>
<dbReference type="PANTHER" id="PTHR23073">
    <property type="entry name" value="26S PROTEASOME REGULATORY SUBUNIT"/>
    <property type="match status" value="1"/>
</dbReference>
<dbReference type="InterPro" id="IPR027417">
    <property type="entry name" value="P-loop_NTPase"/>
</dbReference>
<evidence type="ECO:0000259" key="4">
    <source>
        <dbReference type="SMART" id="SM00382"/>
    </source>
</evidence>
<dbReference type="InterPro" id="IPR003959">
    <property type="entry name" value="ATPase_AAA_core"/>
</dbReference>
<comment type="caution">
    <text evidence="5">The sequence shown here is derived from an EMBL/GenBank/DDBJ whole genome shotgun (WGS) entry which is preliminary data.</text>
</comment>
<evidence type="ECO:0000313" key="5">
    <source>
        <dbReference type="EMBL" id="MFG6468405.1"/>
    </source>
</evidence>
<protein>
    <submittedName>
        <fullName evidence="5">AAA family ATPase</fullName>
    </submittedName>
</protein>
<keyword evidence="2" id="KW-0547">Nucleotide-binding</keyword>
<dbReference type="SUPFAM" id="SSF52540">
    <property type="entry name" value="P-loop containing nucleoside triphosphate hydrolases"/>
    <property type="match status" value="2"/>
</dbReference>
<evidence type="ECO:0000256" key="2">
    <source>
        <dbReference type="ARBA" id="ARBA00022741"/>
    </source>
</evidence>
<gene>
    <name evidence="5" type="ORF">ACG01O_17410</name>
</gene>
<dbReference type="Pfam" id="PF00004">
    <property type="entry name" value="AAA"/>
    <property type="match status" value="2"/>
</dbReference>
<dbReference type="InterPro" id="IPR003593">
    <property type="entry name" value="AAA+_ATPase"/>
</dbReference>
<dbReference type="Gene3D" id="3.40.50.300">
    <property type="entry name" value="P-loop containing nucleotide triphosphate hydrolases"/>
    <property type="match status" value="2"/>
</dbReference>
<evidence type="ECO:0000256" key="3">
    <source>
        <dbReference type="ARBA" id="ARBA00022840"/>
    </source>
</evidence>
<organism evidence="5 6">
    <name type="scientific">Pelomonas baiyunensis</name>
    <dbReference type="NCBI Taxonomy" id="3299026"/>
    <lineage>
        <taxon>Bacteria</taxon>
        <taxon>Pseudomonadati</taxon>
        <taxon>Pseudomonadota</taxon>
        <taxon>Betaproteobacteria</taxon>
        <taxon>Burkholderiales</taxon>
        <taxon>Sphaerotilaceae</taxon>
        <taxon>Roseateles</taxon>
    </lineage>
</organism>
<feature type="domain" description="AAA+ ATPase" evidence="4">
    <location>
        <begin position="494"/>
        <end position="623"/>
    </location>
</feature>
<reference evidence="5 6" key="1">
    <citation type="submission" date="2024-08" db="EMBL/GenBank/DDBJ databases">
        <authorList>
            <person name="Lu H."/>
        </authorList>
    </citation>
    <scope>NUCLEOTIDE SEQUENCE [LARGE SCALE GENOMIC DNA]</scope>
    <source>
        <strain evidence="5 6">BYS87W</strain>
    </source>
</reference>